<keyword evidence="4 6" id="KW-1133">Transmembrane helix</keyword>
<dbReference type="RefSeq" id="XP_016209016.1">
    <property type="nucleotide sequence ID" value="XM_016363180.1"/>
</dbReference>
<keyword evidence="5 6" id="KW-0472">Membrane</keyword>
<keyword evidence="2 6" id="KW-0812">Transmembrane</keyword>
<protein>
    <submittedName>
        <fullName evidence="7">Uncharacterized protein</fullName>
    </submittedName>
</protein>
<dbReference type="Pfam" id="PF11779">
    <property type="entry name" value="SPT_ssu-like"/>
    <property type="match status" value="1"/>
</dbReference>
<sequence>MVEINFFAALLSTVLLSLVTVAIIRPQETYKYFQRKRYRYDVTLALYMLTPTECFIFNSILFLTLTLLTIAACLYLPDHVSTITRRVYYYCFGDNGLAGAAAATALKNASVIAESVATAASRKTSGEMAREMLNVH</sequence>
<dbReference type="InParanoid" id="A0A0D1YEJ9"/>
<evidence type="ECO:0000256" key="1">
    <source>
        <dbReference type="ARBA" id="ARBA00004477"/>
    </source>
</evidence>
<feature type="transmembrane region" description="Helical" evidence="6">
    <location>
        <begin position="6"/>
        <end position="24"/>
    </location>
</feature>
<dbReference type="GeneID" id="27317149"/>
<dbReference type="OrthoDB" id="202672at2759"/>
<evidence type="ECO:0000313" key="7">
    <source>
        <dbReference type="EMBL" id="KIV99146.1"/>
    </source>
</evidence>
<evidence type="ECO:0000313" key="8">
    <source>
        <dbReference type="Proteomes" id="UP000053259"/>
    </source>
</evidence>
<organism evidence="7 8">
    <name type="scientific">Verruconis gallopava</name>
    <dbReference type="NCBI Taxonomy" id="253628"/>
    <lineage>
        <taxon>Eukaryota</taxon>
        <taxon>Fungi</taxon>
        <taxon>Dikarya</taxon>
        <taxon>Ascomycota</taxon>
        <taxon>Pezizomycotina</taxon>
        <taxon>Dothideomycetes</taxon>
        <taxon>Pleosporomycetidae</taxon>
        <taxon>Venturiales</taxon>
        <taxon>Sympoventuriaceae</taxon>
        <taxon>Verruconis</taxon>
    </lineage>
</organism>
<evidence type="ECO:0000256" key="6">
    <source>
        <dbReference type="SAM" id="Phobius"/>
    </source>
</evidence>
<keyword evidence="8" id="KW-1185">Reference proteome</keyword>
<keyword evidence="3" id="KW-0256">Endoplasmic reticulum</keyword>
<dbReference type="InterPro" id="IPR024512">
    <property type="entry name" value="Ser_palmitoyltrfase_ssu-like"/>
</dbReference>
<dbReference type="GO" id="GO:0005789">
    <property type="term" value="C:endoplasmic reticulum membrane"/>
    <property type="evidence" value="ECO:0007669"/>
    <property type="project" value="UniProtKB-SubCell"/>
</dbReference>
<dbReference type="HOGENOM" id="CLU_122021_0_1_1"/>
<dbReference type="AlphaFoldDB" id="A0A0D1YEJ9"/>
<proteinExistence type="predicted"/>
<gene>
    <name evidence="7" type="ORF">PV09_09176</name>
</gene>
<dbReference type="Proteomes" id="UP000053259">
    <property type="component" value="Unassembled WGS sequence"/>
</dbReference>
<reference evidence="7 8" key="1">
    <citation type="submission" date="2015-01" db="EMBL/GenBank/DDBJ databases">
        <title>The Genome Sequence of Ochroconis gallopava CBS43764.</title>
        <authorList>
            <consortium name="The Broad Institute Genomics Platform"/>
            <person name="Cuomo C."/>
            <person name="de Hoog S."/>
            <person name="Gorbushina A."/>
            <person name="Stielow B."/>
            <person name="Teixiera M."/>
            <person name="Abouelleil A."/>
            <person name="Chapman S.B."/>
            <person name="Priest M."/>
            <person name="Young S.K."/>
            <person name="Wortman J."/>
            <person name="Nusbaum C."/>
            <person name="Birren B."/>
        </authorList>
    </citation>
    <scope>NUCLEOTIDE SEQUENCE [LARGE SCALE GENOMIC DNA]</scope>
    <source>
        <strain evidence="7 8">CBS 43764</strain>
    </source>
</reference>
<name>A0A0D1YEJ9_9PEZI</name>
<dbReference type="VEuPathDB" id="FungiDB:PV09_09176"/>
<evidence type="ECO:0000256" key="5">
    <source>
        <dbReference type="ARBA" id="ARBA00023136"/>
    </source>
</evidence>
<evidence type="ECO:0000256" key="2">
    <source>
        <dbReference type="ARBA" id="ARBA00022692"/>
    </source>
</evidence>
<dbReference type="STRING" id="253628.A0A0D1YEJ9"/>
<accession>A0A0D1YEJ9</accession>
<comment type="subcellular location">
    <subcellularLocation>
        <location evidence="1">Endoplasmic reticulum membrane</location>
        <topology evidence="1">Multi-pass membrane protein</topology>
    </subcellularLocation>
</comment>
<evidence type="ECO:0000256" key="3">
    <source>
        <dbReference type="ARBA" id="ARBA00022824"/>
    </source>
</evidence>
<dbReference type="EMBL" id="KN847584">
    <property type="protein sequence ID" value="KIV99146.1"/>
    <property type="molecule type" value="Genomic_DNA"/>
</dbReference>
<evidence type="ECO:0000256" key="4">
    <source>
        <dbReference type="ARBA" id="ARBA00022989"/>
    </source>
</evidence>
<feature type="transmembrane region" description="Helical" evidence="6">
    <location>
        <begin position="44"/>
        <end position="77"/>
    </location>
</feature>